<keyword evidence="1" id="KW-0175">Coiled coil</keyword>
<organism evidence="2 3">
    <name type="scientific">Hexamita inflata</name>
    <dbReference type="NCBI Taxonomy" id="28002"/>
    <lineage>
        <taxon>Eukaryota</taxon>
        <taxon>Metamonada</taxon>
        <taxon>Diplomonadida</taxon>
        <taxon>Hexamitidae</taxon>
        <taxon>Hexamitinae</taxon>
        <taxon>Hexamita</taxon>
    </lineage>
</organism>
<protein>
    <submittedName>
        <fullName evidence="2">Hypothetical_protein</fullName>
    </submittedName>
</protein>
<keyword evidence="3" id="KW-1185">Reference proteome</keyword>
<gene>
    <name evidence="2" type="ORF">HINF_LOCUS15007</name>
</gene>
<evidence type="ECO:0000313" key="2">
    <source>
        <dbReference type="EMBL" id="CAL5996957.1"/>
    </source>
</evidence>
<sequence length="430" mass="50806">MEEKDINSKINKMTAQRIKNRIANEMNNKIKGTQLNAGKKIYQNEQKYIKQQQEIQEQLEEVKAQKEEIQRQLTEAQQKTFSVLGQNNQQQQLPIYVKVDIGLNVPVQKVKERYSEQDAKENVLRYIRYGGHNYLEERQMQAIHGKKLPALSTVQKYFHDLLRDNKYYDANIGQDFDPTKHLRNIDIWKKNNKLNPQQMYKGCLQMDAVNINKQVTQNVSDGTYNNVMQDNNNNTVAISYFFAYILVLEVESKALPIFVQETFDGFSRDKQYETFQSIKNCLLKYNILIEKGAHDADNYWNRFEHYPIDLIQTNIAHNDKDPYTMLQDKYQVSSKPEYRSKQYRNTLVSIHDNRHLAKNGRNVLTFNLPLSISGKLDGKYITLNKCAHYIKYWIQGITDIWYLQSYKREYFCVWIFSTSKILPKNQNLSV</sequence>
<proteinExistence type="predicted"/>
<dbReference type="Proteomes" id="UP001642409">
    <property type="component" value="Unassembled WGS sequence"/>
</dbReference>
<comment type="caution">
    <text evidence="2">The sequence shown here is derived from an EMBL/GenBank/DDBJ whole genome shotgun (WGS) entry which is preliminary data.</text>
</comment>
<dbReference type="EMBL" id="CAXDID020000036">
    <property type="protein sequence ID" value="CAL5996957.1"/>
    <property type="molecule type" value="Genomic_DNA"/>
</dbReference>
<feature type="coiled-coil region" evidence="1">
    <location>
        <begin position="45"/>
        <end position="79"/>
    </location>
</feature>
<evidence type="ECO:0000313" key="3">
    <source>
        <dbReference type="Proteomes" id="UP001642409"/>
    </source>
</evidence>
<reference evidence="2 3" key="1">
    <citation type="submission" date="2024-07" db="EMBL/GenBank/DDBJ databases">
        <authorList>
            <person name="Akdeniz Z."/>
        </authorList>
    </citation>
    <scope>NUCLEOTIDE SEQUENCE [LARGE SCALE GENOMIC DNA]</scope>
</reference>
<evidence type="ECO:0000256" key="1">
    <source>
        <dbReference type="SAM" id="Coils"/>
    </source>
</evidence>
<name>A0ABP1HL93_9EUKA</name>
<accession>A0ABP1HL93</accession>